<feature type="transmembrane region" description="Helical" evidence="6">
    <location>
        <begin position="360"/>
        <end position="383"/>
    </location>
</feature>
<evidence type="ECO:0000313" key="9">
    <source>
        <dbReference type="Proteomes" id="UP001147760"/>
    </source>
</evidence>
<evidence type="ECO:0000256" key="4">
    <source>
        <dbReference type="ARBA" id="ARBA00022989"/>
    </source>
</evidence>
<evidence type="ECO:0000256" key="1">
    <source>
        <dbReference type="ARBA" id="ARBA00004141"/>
    </source>
</evidence>
<keyword evidence="5 6" id="KW-0472">Membrane</keyword>
<feature type="transmembrane region" description="Helical" evidence="6">
    <location>
        <begin position="268"/>
        <end position="286"/>
    </location>
</feature>
<comment type="subcellular location">
    <subcellularLocation>
        <location evidence="1">Membrane</location>
        <topology evidence="1">Multi-pass membrane protein</topology>
    </subcellularLocation>
</comment>
<evidence type="ECO:0000256" key="2">
    <source>
        <dbReference type="ARBA" id="ARBA00010992"/>
    </source>
</evidence>
<dbReference type="InterPro" id="IPR020846">
    <property type="entry name" value="MFS_dom"/>
</dbReference>
<feature type="transmembrane region" description="Helical" evidence="6">
    <location>
        <begin position="119"/>
        <end position="141"/>
    </location>
</feature>
<dbReference type="PANTHER" id="PTHR48022">
    <property type="entry name" value="PLASTIDIC GLUCOSE TRANSPORTER 4"/>
    <property type="match status" value="1"/>
</dbReference>
<feature type="transmembrane region" description="Helical" evidence="6">
    <location>
        <begin position="306"/>
        <end position="327"/>
    </location>
</feature>
<feature type="transmembrane region" description="Helical" evidence="6">
    <location>
        <begin position="64"/>
        <end position="84"/>
    </location>
</feature>
<dbReference type="GO" id="GO:0016020">
    <property type="term" value="C:membrane"/>
    <property type="evidence" value="ECO:0007669"/>
    <property type="project" value="UniProtKB-SubCell"/>
</dbReference>
<dbReference type="PROSITE" id="PS00216">
    <property type="entry name" value="SUGAR_TRANSPORT_1"/>
    <property type="match status" value="1"/>
</dbReference>
<comment type="caution">
    <text evidence="8">The sequence shown here is derived from an EMBL/GenBank/DDBJ whole genome shotgun (WGS) entry which is preliminary data.</text>
</comment>
<dbReference type="Pfam" id="PF00083">
    <property type="entry name" value="Sugar_tr"/>
    <property type="match status" value="1"/>
</dbReference>
<feature type="transmembrane region" description="Helical" evidence="6">
    <location>
        <begin position="187"/>
        <end position="206"/>
    </location>
</feature>
<dbReference type="FunFam" id="1.20.1250.20:FF:000078">
    <property type="entry name" value="MFS maltose transporter, putative"/>
    <property type="match status" value="1"/>
</dbReference>
<dbReference type="SUPFAM" id="SSF103473">
    <property type="entry name" value="MFS general substrate transporter"/>
    <property type="match status" value="1"/>
</dbReference>
<feature type="transmembrane region" description="Helical" evidence="6">
    <location>
        <begin position="332"/>
        <end position="354"/>
    </location>
</feature>
<dbReference type="OrthoDB" id="6133115at2759"/>
<dbReference type="Proteomes" id="UP001147760">
    <property type="component" value="Unassembled WGS sequence"/>
</dbReference>
<gene>
    <name evidence="8" type="ORF">N7530_000005</name>
</gene>
<keyword evidence="9" id="KW-1185">Reference proteome</keyword>
<protein>
    <recommendedName>
        <fullName evidence="7">Major facilitator superfamily (MFS) profile domain-containing protein</fullName>
    </recommendedName>
</protein>
<dbReference type="PANTHER" id="PTHR48022:SF10">
    <property type="entry name" value="MAJOR FACILITATOR SUPERFAMILY (MFS) PROFILE DOMAIN-CONTAINING PROTEIN"/>
    <property type="match status" value="1"/>
</dbReference>
<reference evidence="8" key="2">
    <citation type="journal article" date="2023" name="IMA Fungus">
        <title>Comparative genomic study of the Penicillium genus elucidates a diverse pangenome and 15 lateral gene transfer events.</title>
        <authorList>
            <person name="Petersen C."/>
            <person name="Sorensen T."/>
            <person name="Nielsen M.R."/>
            <person name="Sondergaard T.E."/>
            <person name="Sorensen J.L."/>
            <person name="Fitzpatrick D.A."/>
            <person name="Frisvad J.C."/>
            <person name="Nielsen K.L."/>
        </authorList>
    </citation>
    <scope>NUCLEOTIDE SEQUENCE</scope>
    <source>
        <strain evidence="8">IBT 17660</strain>
    </source>
</reference>
<dbReference type="PROSITE" id="PS50850">
    <property type="entry name" value="MFS"/>
    <property type="match status" value="1"/>
</dbReference>
<organism evidence="8 9">
    <name type="scientific">Penicillium desertorum</name>
    <dbReference type="NCBI Taxonomy" id="1303715"/>
    <lineage>
        <taxon>Eukaryota</taxon>
        <taxon>Fungi</taxon>
        <taxon>Dikarya</taxon>
        <taxon>Ascomycota</taxon>
        <taxon>Pezizomycotina</taxon>
        <taxon>Eurotiomycetes</taxon>
        <taxon>Eurotiomycetidae</taxon>
        <taxon>Eurotiales</taxon>
        <taxon>Aspergillaceae</taxon>
        <taxon>Penicillium</taxon>
    </lineage>
</organism>
<dbReference type="InterPro" id="IPR050360">
    <property type="entry name" value="MFS_Sugar_Transporters"/>
</dbReference>
<dbReference type="InterPro" id="IPR036259">
    <property type="entry name" value="MFS_trans_sf"/>
</dbReference>
<dbReference type="PROSITE" id="PS00217">
    <property type="entry name" value="SUGAR_TRANSPORT_2"/>
    <property type="match status" value="1"/>
</dbReference>
<evidence type="ECO:0000259" key="7">
    <source>
        <dbReference type="PROSITE" id="PS50850"/>
    </source>
</evidence>
<dbReference type="Gene3D" id="1.20.1250.20">
    <property type="entry name" value="MFS general substrate transporter like domains"/>
    <property type="match status" value="1"/>
</dbReference>
<feature type="transmembrane region" description="Helical" evidence="6">
    <location>
        <begin position="96"/>
        <end position="113"/>
    </location>
</feature>
<proteinExistence type="inferred from homology"/>
<evidence type="ECO:0000256" key="3">
    <source>
        <dbReference type="ARBA" id="ARBA00022692"/>
    </source>
</evidence>
<keyword evidence="3 6" id="KW-0812">Transmembrane</keyword>
<dbReference type="InterPro" id="IPR005828">
    <property type="entry name" value="MFS_sugar_transport-like"/>
</dbReference>
<reference evidence="8" key="1">
    <citation type="submission" date="2022-12" db="EMBL/GenBank/DDBJ databases">
        <authorList>
            <person name="Petersen C."/>
        </authorList>
    </citation>
    <scope>NUCLEOTIDE SEQUENCE</scope>
    <source>
        <strain evidence="8">IBT 17660</strain>
    </source>
</reference>
<comment type="similarity">
    <text evidence="2">Belongs to the major facilitator superfamily. Sugar transporter (TC 2.A.1.1) family.</text>
</comment>
<dbReference type="AlphaFoldDB" id="A0A9W9X7C5"/>
<keyword evidence="4 6" id="KW-1133">Transmembrane helix</keyword>
<dbReference type="EMBL" id="JAPWDO010000001">
    <property type="protein sequence ID" value="KAJ5485705.1"/>
    <property type="molecule type" value="Genomic_DNA"/>
</dbReference>
<sequence length="507" mass="55713">MKSSLQSLYAHRKCLIICVVVAIANMQYGFDSSGIGGLQAMPGFLKIFGFKDPASPMGYGIDSTVQQLMSSLLTLGSFTSSLLAGFASDFLGRRSALWIACIFNAVACAVQIASTTPKVLYIGRIIIGFANGFFVTFSNIYTAEVAPAHLRGITVALFAFWVNLGSIIGTVVDYYTKERMDKLSYQIPLICLYIVPTFLSVALFFVPESPRWLLHHGKEEQARRSLVRLRGNNADQTNLEIEWAEMVRGVSKEKETANTVGVDLRRTILCYCMMASQTASGIWFIIGYNTYYYSIIGVGKSFQYSIMNTCVGFVGVNVGMFFITYIVGRRSVLIFGASACSLTQLASAISATVRPSSPDLVVAFTAIYMVSVNGCIRVASYLVATEVVSSRLRAWSVGSATSLGYLLAWLTSYCTPYFINPTKMDWGAKYNYIWAGSSFLLLVFYFFFIPEMKGRSLEELNEIFNAGVPARGFSKYQCAIHEEIIHNVVAAKGGGGEVVEIEDVQAV</sequence>
<accession>A0A9W9X7C5</accession>
<feature type="transmembrane region" description="Helical" evidence="6">
    <location>
        <begin position="431"/>
        <end position="449"/>
    </location>
</feature>
<evidence type="ECO:0000256" key="5">
    <source>
        <dbReference type="ARBA" id="ARBA00023136"/>
    </source>
</evidence>
<dbReference type="GO" id="GO:0005351">
    <property type="term" value="F:carbohydrate:proton symporter activity"/>
    <property type="evidence" value="ECO:0007669"/>
    <property type="project" value="TreeGrafter"/>
</dbReference>
<name>A0A9W9X7C5_9EURO</name>
<feature type="domain" description="Major facilitator superfamily (MFS) profile" evidence="7">
    <location>
        <begin position="17"/>
        <end position="453"/>
    </location>
</feature>
<evidence type="ECO:0000313" key="8">
    <source>
        <dbReference type="EMBL" id="KAJ5485705.1"/>
    </source>
</evidence>
<evidence type="ECO:0000256" key="6">
    <source>
        <dbReference type="SAM" id="Phobius"/>
    </source>
</evidence>
<feature type="transmembrane region" description="Helical" evidence="6">
    <location>
        <begin position="153"/>
        <end position="175"/>
    </location>
</feature>
<feature type="transmembrane region" description="Helical" evidence="6">
    <location>
        <begin position="395"/>
        <end position="419"/>
    </location>
</feature>
<dbReference type="InterPro" id="IPR005829">
    <property type="entry name" value="Sugar_transporter_CS"/>
</dbReference>